<comment type="similarity">
    <text evidence="1">Belongs to the gamma-glutamylcyclotransferase family.</text>
</comment>
<evidence type="ECO:0000256" key="1">
    <source>
        <dbReference type="ARBA" id="ARBA00008861"/>
    </source>
</evidence>
<evidence type="ECO:0000256" key="2">
    <source>
        <dbReference type="ARBA" id="ARBA00022679"/>
    </source>
</evidence>
<dbReference type="InterPro" id="IPR009288">
    <property type="entry name" value="AIG2-like_dom"/>
</dbReference>
<dbReference type="InterPro" id="IPR045038">
    <property type="entry name" value="AIG2-like"/>
</dbReference>
<evidence type="ECO:0000313" key="6">
    <source>
        <dbReference type="Proteomes" id="UP001498771"/>
    </source>
</evidence>
<dbReference type="InterPro" id="IPR013024">
    <property type="entry name" value="GGCT-like"/>
</dbReference>
<dbReference type="GeneID" id="90038492"/>
<accession>A0ABR1F3C8</accession>
<dbReference type="Gene3D" id="3.10.490.10">
    <property type="entry name" value="Gamma-glutamyl cyclotransferase-like"/>
    <property type="match status" value="1"/>
</dbReference>
<sequence length="151" mass="17031">MMSGTIMSSISIFCYGTLMSPNVLARVLFNKRDLPSNSPLSLTPATLHNHSRSRLIDESYPAIVKSEGSSVAGVLVSELTPAQVKTLDAFEGDEYERQKVQVVNENGQAVDAWCYIWVDRLDRLTGVDWDFDEFMQNRFKTWIEGEMSAME</sequence>
<dbReference type="RefSeq" id="XP_064767384.1">
    <property type="nucleotide sequence ID" value="XM_064912980.1"/>
</dbReference>
<feature type="domain" description="Gamma-glutamylcyclotransferase AIG2-like" evidence="4">
    <location>
        <begin position="12"/>
        <end position="130"/>
    </location>
</feature>
<comment type="caution">
    <text evidence="5">The sequence shown here is derived from an EMBL/GenBank/DDBJ whole genome shotgun (WGS) entry which is preliminary data.</text>
</comment>
<dbReference type="PANTHER" id="PTHR31544">
    <property type="entry name" value="AIG2-LIKE PROTEIN D"/>
    <property type="match status" value="1"/>
</dbReference>
<evidence type="ECO:0000313" key="5">
    <source>
        <dbReference type="EMBL" id="KAK7204351.1"/>
    </source>
</evidence>
<gene>
    <name evidence="5" type="ORF">BZA70DRAFT_280554</name>
</gene>
<keyword evidence="6" id="KW-1185">Reference proteome</keyword>
<dbReference type="SUPFAM" id="SSF110857">
    <property type="entry name" value="Gamma-glutamyl cyclotransferase-like"/>
    <property type="match status" value="1"/>
</dbReference>
<evidence type="ECO:0000259" key="4">
    <source>
        <dbReference type="Pfam" id="PF06094"/>
    </source>
</evidence>
<keyword evidence="2" id="KW-0808">Transferase</keyword>
<dbReference type="Pfam" id="PF06094">
    <property type="entry name" value="GGACT"/>
    <property type="match status" value="1"/>
</dbReference>
<proteinExistence type="inferred from homology"/>
<dbReference type="EMBL" id="JBBJBU010000008">
    <property type="protein sequence ID" value="KAK7204351.1"/>
    <property type="molecule type" value="Genomic_DNA"/>
</dbReference>
<dbReference type="CDD" id="cd06661">
    <property type="entry name" value="GGCT_like"/>
    <property type="match status" value="1"/>
</dbReference>
<evidence type="ECO:0000256" key="3">
    <source>
        <dbReference type="ARBA" id="ARBA00030602"/>
    </source>
</evidence>
<protein>
    <recommendedName>
        <fullName evidence="3">Putative gamma-glutamylcyclotransferase</fullName>
    </recommendedName>
</protein>
<organism evidence="5 6">
    <name type="scientific">Myxozyma melibiosi</name>
    <dbReference type="NCBI Taxonomy" id="54550"/>
    <lineage>
        <taxon>Eukaryota</taxon>
        <taxon>Fungi</taxon>
        <taxon>Dikarya</taxon>
        <taxon>Ascomycota</taxon>
        <taxon>Saccharomycotina</taxon>
        <taxon>Lipomycetes</taxon>
        <taxon>Lipomycetales</taxon>
        <taxon>Lipomycetaceae</taxon>
        <taxon>Myxozyma</taxon>
    </lineage>
</organism>
<dbReference type="Proteomes" id="UP001498771">
    <property type="component" value="Unassembled WGS sequence"/>
</dbReference>
<dbReference type="PANTHER" id="PTHR31544:SF2">
    <property type="entry name" value="AIG2-LIKE PROTEIN D"/>
    <property type="match status" value="1"/>
</dbReference>
<reference evidence="5 6" key="1">
    <citation type="submission" date="2024-03" db="EMBL/GenBank/DDBJ databases">
        <title>Genome-scale model development and genomic sequencing of the oleaginous clade Lipomyces.</title>
        <authorList>
            <consortium name="Lawrence Berkeley National Laboratory"/>
            <person name="Czajka J.J."/>
            <person name="Han Y."/>
            <person name="Kim J."/>
            <person name="Mondo S.J."/>
            <person name="Hofstad B.A."/>
            <person name="Robles A."/>
            <person name="Haridas S."/>
            <person name="Riley R."/>
            <person name="LaButti K."/>
            <person name="Pangilinan J."/>
            <person name="Andreopoulos W."/>
            <person name="Lipzen A."/>
            <person name="Yan J."/>
            <person name="Wang M."/>
            <person name="Ng V."/>
            <person name="Grigoriev I.V."/>
            <person name="Spatafora J.W."/>
            <person name="Magnuson J.K."/>
            <person name="Baker S.E."/>
            <person name="Pomraning K.R."/>
        </authorList>
    </citation>
    <scope>NUCLEOTIDE SEQUENCE [LARGE SCALE GENOMIC DNA]</scope>
    <source>
        <strain evidence="5 6">Phaff 52-87</strain>
    </source>
</reference>
<name>A0ABR1F3C8_9ASCO</name>
<dbReference type="InterPro" id="IPR036568">
    <property type="entry name" value="GGCT-like_sf"/>
</dbReference>